<organism evidence="2 3">
    <name type="scientific">Filifactor alocis (strain ATCC 35896 / CCUG 47790 / D40 B5)</name>
    <name type="common">Fusobacterium alocis</name>
    <dbReference type="NCBI Taxonomy" id="546269"/>
    <lineage>
        <taxon>Bacteria</taxon>
        <taxon>Bacillati</taxon>
        <taxon>Bacillota</taxon>
        <taxon>Clostridia</taxon>
        <taxon>Peptostreptococcales</taxon>
        <taxon>Filifactoraceae</taxon>
        <taxon>Filifactor</taxon>
    </lineage>
</organism>
<protein>
    <submittedName>
        <fullName evidence="2">Uncharacterized protein</fullName>
    </submittedName>
</protein>
<keyword evidence="3" id="KW-1185">Reference proteome</keyword>
<reference evidence="3" key="1">
    <citation type="submission" date="2010-12" db="EMBL/GenBank/DDBJ databases">
        <title>The genome sequence of Filifactor alocis strain ATCC 35896.</title>
        <authorList>
            <consortium name="The Broad Institute Genome Sequencing Platform"/>
            <person name="Ward D."/>
            <person name="Earl A."/>
            <person name="Feldgarden M."/>
            <person name="Young S.K."/>
            <person name="Gargeya S."/>
            <person name="Zeng Q."/>
            <person name="Alvarado L."/>
            <person name="Berlin A."/>
            <person name="Bochicchio J."/>
            <person name="Chapman S.B."/>
            <person name="Chen Z."/>
            <person name="Freedman E."/>
            <person name="Gellesch M."/>
            <person name="Goldberg J."/>
            <person name="Griggs A."/>
            <person name="Gujja S."/>
            <person name="Heilman E."/>
            <person name="Heiman D."/>
            <person name="Howarth C."/>
            <person name="Mehta T."/>
            <person name="Neiman D."/>
            <person name="Pearson M."/>
            <person name="Roberts A."/>
            <person name="Saif S."/>
            <person name="Shea T."/>
            <person name="Shenoy N."/>
            <person name="Sisk P."/>
            <person name="Stolte C."/>
            <person name="Sykes S."/>
            <person name="White J."/>
            <person name="Yandava C."/>
            <person name="Izard J."/>
            <person name="Blanton J.M."/>
            <person name="Baranova O.V."/>
            <person name="Tanner A.C."/>
            <person name="Dewhirst F.E."/>
            <person name="Haas B."/>
            <person name="Nusbaum C."/>
            <person name="Birren B."/>
        </authorList>
    </citation>
    <scope>NUCLEOTIDE SEQUENCE [LARGE SCALE GENOMIC DNA]</scope>
    <source>
        <strain evidence="3">ATCC 35896 / D40 B5</strain>
    </source>
</reference>
<dbReference type="OrthoDB" id="2156799at2"/>
<feature type="compositionally biased region" description="Basic residues" evidence="1">
    <location>
        <begin position="105"/>
        <end position="117"/>
    </location>
</feature>
<evidence type="ECO:0000256" key="1">
    <source>
        <dbReference type="SAM" id="MobiDB-lite"/>
    </source>
</evidence>
<gene>
    <name evidence="2" type="ordered locus">HMPREF0389_01402</name>
</gene>
<feature type="region of interest" description="Disordered" evidence="1">
    <location>
        <begin position="94"/>
        <end position="164"/>
    </location>
</feature>
<evidence type="ECO:0000313" key="3">
    <source>
        <dbReference type="Proteomes" id="UP000007468"/>
    </source>
</evidence>
<accession>D6GTG4</accession>
<dbReference type="PATRIC" id="fig|546269.5.peg.951"/>
<dbReference type="RefSeq" id="WP_014262539.1">
    <property type="nucleotide sequence ID" value="NC_016630.1"/>
</dbReference>
<proteinExistence type="predicted"/>
<dbReference type="Proteomes" id="UP000007468">
    <property type="component" value="Chromosome"/>
</dbReference>
<dbReference type="KEGG" id="faa:HMPREF0389_01402"/>
<dbReference type="STRING" id="546269.HMPREF0389_01402"/>
<name>D6GTG4_FILAD</name>
<feature type="compositionally biased region" description="Basic and acidic residues" evidence="1">
    <location>
        <begin position="94"/>
        <end position="103"/>
    </location>
</feature>
<sequence length="190" mass="22042">MKSIIAIIIIVNIFKMLKKRWNENKKIDINSDFISNLSQQLPNSSGDFYQQAERLYQLSKDNREQFLSIVGKSENREQPLSVMDDREEYRKSYDFVRAKDAPTKTKSKKNASLKGNKKKDPLFQEKKKKQVGQESVDQRRKDSLGTQKNGIGVSSIKKDSSEPVVRLEKSDLKRAIVWKEILDKPVSLRH</sequence>
<dbReference type="AlphaFoldDB" id="D6GTG4"/>
<dbReference type="EMBL" id="CP002390">
    <property type="protein sequence ID" value="EFE27771.1"/>
    <property type="molecule type" value="Genomic_DNA"/>
</dbReference>
<evidence type="ECO:0000313" key="2">
    <source>
        <dbReference type="EMBL" id="EFE27771.1"/>
    </source>
</evidence>